<evidence type="ECO:0000313" key="3">
    <source>
        <dbReference type="Proteomes" id="UP000619244"/>
    </source>
</evidence>
<dbReference type="AlphaFoldDB" id="A0A918NKN1"/>
<keyword evidence="3" id="KW-1185">Reference proteome</keyword>
<proteinExistence type="predicted"/>
<organism evidence="2 3">
    <name type="scientific">Streptomyces minutiscleroticus</name>
    <dbReference type="NCBI Taxonomy" id="68238"/>
    <lineage>
        <taxon>Bacteria</taxon>
        <taxon>Bacillati</taxon>
        <taxon>Actinomycetota</taxon>
        <taxon>Actinomycetes</taxon>
        <taxon>Kitasatosporales</taxon>
        <taxon>Streptomycetaceae</taxon>
        <taxon>Streptomyces</taxon>
    </lineage>
</organism>
<accession>A0A918NKN1</accession>
<sequence>MSGRAGPYCCPPVPAGASVAMGAASLVQRPRCCRRLLRRRGRWGNLDERVGRGKTGDGSGVTGPAPAGHVARGAGQILPTPAPAVTDALTLDADWAV</sequence>
<evidence type="ECO:0000256" key="1">
    <source>
        <dbReference type="SAM" id="MobiDB-lite"/>
    </source>
</evidence>
<protein>
    <submittedName>
        <fullName evidence="2">Uncharacterized protein</fullName>
    </submittedName>
</protein>
<reference evidence="2" key="1">
    <citation type="journal article" date="2014" name="Int. J. Syst. Evol. Microbiol.">
        <title>Complete genome sequence of Corynebacterium casei LMG S-19264T (=DSM 44701T), isolated from a smear-ripened cheese.</title>
        <authorList>
            <consortium name="US DOE Joint Genome Institute (JGI-PGF)"/>
            <person name="Walter F."/>
            <person name="Albersmeier A."/>
            <person name="Kalinowski J."/>
            <person name="Ruckert C."/>
        </authorList>
    </citation>
    <scope>NUCLEOTIDE SEQUENCE</scope>
    <source>
        <strain evidence="2">JCM 4790</strain>
    </source>
</reference>
<dbReference type="Proteomes" id="UP000619244">
    <property type="component" value="Unassembled WGS sequence"/>
</dbReference>
<evidence type="ECO:0000313" key="2">
    <source>
        <dbReference type="EMBL" id="GGX76059.1"/>
    </source>
</evidence>
<name>A0A918NKN1_9ACTN</name>
<gene>
    <name evidence="2" type="ORF">GCM10010358_33080</name>
</gene>
<dbReference type="EMBL" id="BMVU01000013">
    <property type="protein sequence ID" value="GGX76059.1"/>
    <property type="molecule type" value="Genomic_DNA"/>
</dbReference>
<comment type="caution">
    <text evidence="2">The sequence shown here is derived from an EMBL/GenBank/DDBJ whole genome shotgun (WGS) entry which is preliminary data.</text>
</comment>
<reference evidence="2" key="2">
    <citation type="submission" date="2020-09" db="EMBL/GenBank/DDBJ databases">
        <authorList>
            <person name="Sun Q."/>
            <person name="Ohkuma M."/>
        </authorList>
    </citation>
    <scope>NUCLEOTIDE SEQUENCE</scope>
    <source>
        <strain evidence="2">JCM 4790</strain>
    </source>
</reference>
<feature type="region of interest" description="Disordered" evidence="1">
    <location>
        <begin position="47"/>
        <end position="68"/>
    </location>
</feature>